<dbReference type="EMBL" id="KB096325">
    <property type="protein sequence ID" value="ESO05638.1"/>
    <property type="molecule type" value="Genomic_DNA"/>
</dbReference>
<dbReference type="InterPro" id="IPR045545">
    <property type="entry name" value="PHYIP/PHIPL_C"/>
</dbReference>
<dbReference type="OrthoDB" id="6074776at2759"/>
<accession>T1F418</accession>
<proteinExistence type="predicted"/>
<dbReference type="InterPro" id="IPR042868">
    <property type="entry name" value="PHYHIP/PHYHIPL"/>
</dbReference>
<reference evidence="3" key="3">
    <citation type="submission" date="2015-06" db="UniProtKB">
        <authorList>
            <consortium name="EnsemblMetazoa"/>
        </authorList>
    </citation>
    <scope>IDENTIFICATION</scope>
</reference>
<dbReference type="PANTHER" id="PTHR15698:SF10">
    <property type="entry name" value="PHYTANOYL-COA HYDROXYLASE-INTERACTING PROTEIN-LIKE C-TERMINAL DOMAIN-CONTAINING PROTEIN"/>
    <property type="match status" value="1"/>
</dbReference>
<evidence type="ECO:0000259" key="1">
    <source>
        <dbReference type="Pfam" id="PF19281"/>
    </source>
</evidence>
<gene>
    <name evidence="3" type="primary">20203567</name>
    <name evidence="2" type="ORF">HELRODRAFT_171297</name>
</gene>
<reference evidence="4" key="1">
    <citation type="submission" date="2012-12" db="EMBL/GenBank/DDBJ databases">
        <authorList>
            <person name="Hellsten U."/>
            <person name="Grimwood J."/>
            <person name="Chapman J.A."/>
            <person name="Shapiro H."/>
            <person name="Aerts A."/>
            <person name="Otillar R.P."/>
            <person name="Terry A.Y."/>
            <person name="Boore J.L."/>
            <person name="Simakov O."/>
            <person name="Marletaz F."/>
            <person name="Cho S.-J."/>
            <person name="Edsinger-Gonzales E."/>
            <person name="Havlak P."/>
            <person name="Kuo D.-H."/>
            <person name="Larsson T."/>
            <person name="Lv J."/>
            <person name="Arendt D."/>
            <person name="Savage R."/>
            <person name="Osoegawa K."/>
            <person name="de Jong P."/>
            <person name="Lindberg D.R."/>
            <person name="Seaver E.C."/>
            <person name="Weisblat D.A."/>
            <person name="Putnam N.H."/>
            <person name="Grigoriev I.V."/>
            <person name="Rokhsar D.S."/>
        </authorList>
    </citation>
    <scope>NUCLEOTIDE SEQUENCE</scope>
</reference>
<reference evidence="2 4" key="2">
    <citation type="journal article" date="2013" name="Nature">
        <title>Insights into bilaterian evolution from three spiralian genomes.</title>
        <authorList>
            <person name="Simakov O."/>
            <person name="Marletaz F."/>
            <person name="Cho S.J."/>
            <person name="Edsinger-Gonzales E."/>
            <person name="Havlak P."/>
            <person name="Hellsten U."/>
            <person name="Kuo D.H."/>
            <person name="Larsson T."/>
            <person name="Lv J."/>
            <person name="Arendt D."/>
            <person name="Savage R."/>
            <person name="Osoegawa K."/>
            <person name="de Jong P."/>
            <person name="Grimwood J."/>
            <person name="Chapman J.A."/>
            <person name="Shapiro H."/>
            <person name="Aerts A."/>
            <person name="Otillar R.P."/>
            <person name="Terry A.Y."/>
            <person name="Boore J.L."/>
            <person name="Grigoriev I.V."/>
            <person name="Lindberg D.R."/>
            <person name="Seaver E.C."/>
            <person name="Weisblat D.A."/>
            <person name="Putnam N.H."/>
            <person name="Rokhsar D.S."/>
        </authorList>
    </citation>
    <scope>NUCLEOTIDE SEQUENCE</scope>
</reference>
<organism evidence="3 4">
    <name type="scientific">Helobdella robusta</name>
    <name type="common">Californian leech</name>
    <dbReference type="NCBI Taxonomy" id="6412"/>
    <lineage>
        <taxon>Eukaryota</taxon>
        <taxon>Metazoa</taxon>
        <taxon>Spiralia</taxon>
        <taxon>Lophotrochozoa</taxon>
        <taxon>Annelida</taxon>
        <taxon>Clitellata</taxon>
        <taxon>Hirudinea</taxon>
        <taxon>Rhynchobdellida</taxon>
        <taxon>Glossiphoniidae</taxon>
        <taxon>Helobdella</taxon>
    </lineage>
</organism>
<name>T1F418_HELRO</name>
<evidence type="ECO:0000313" key="3">
    <source>
        <dbReference type="EnsemblMetazoa" id="HelroP171297"/>
    </source>
</evidence>
<dbReference type="EnsemblMetazoa" id="HelroT171297">
    <property type="protein sequence ID" value="HelroP171297"/>
    <property type="gene ID" value="HelroG171297"/>
</dbReference>
<evidence type="ECO:0000313" key="2">
    <source>
        <dbReference type="EMBL" id="ESO05638.1"/>
    </source>
</evidence>
<feature type="domain" description="Phytanoyl-CoA hydroxylase-interacting protein-like C-terminal" evidence="1">
    <location>
        <begin position="5"/>
        <end position="130"/>
    </location>
</feature>
<dbReference type="PANTHER" id="PTHR15698">
    <property type="entry name" value="PROTEIN CBG15099"/>
    <property type="match status" value="1"/>
</dbReference>
<dbReference type="OMA" id="MANIRYN"/>
<dbReference type="Pfam" id="PF19281">
    <property type="entry name" value="PHYHIP_C"/>
    <property type="match status" value="1"/>
</dbReference>
<dbReference type="EMBL" id="AMQM01003845">
    <property type="status" value="NOT_ANNOTATED_CDS"/>
    <property type="molecule type" value="Genomic_DNA"/>
</dbReference>
<dbReference type="Proteomes" id="UP000015101">
    <property type="component" value="Unassembled WGS sequence"/>
</dbReference>
<dbReference type="GeneID" id="20203567"/>
<dbReference type="RefSeq" id="XP_009016271.1">
    <property type="nucleotide sequence ID" value="XM_009018023.1"/>
</dbReference>
<dbReference type="InParanoid" id="T1F418"/>
<keyword evidence="4" id="KW-1185">Reference proteome</keyword>
<dbReference type="CTD" id="20203567"/>
<dbReference type="AlphaFoldDB" id="T1F418"/>
<evidence type="ECO:0000313" key="4">
    <source>
        <dbReference type="Proteomes" id="UP000015101"/>
    </source>
</evidence>
<dbReference type="KEGG" id="hro:HELRODRAFT_171297"/>
<protein>
    <recommendedName>
        <fullName evidence="1">Phytanoyl-CoA hydroxylase-interacting protein-like C-terminal domain-containing protein</fullName>
    </recommendedName>
</protein>
<sequence>MANIRYNREELNQLLEKAKIHYPVDKSVLCKYLYRNKPECYFDLITSEKPSIMRTYVKDNSGDPRCPINGEINGLFFTASVNYGSQDGAPIPKSPFGKKRLIVPIERLFNVHACNIYFSDFYCMTIEVFYTEDINIDEFEEHWFEDVGTIGQGSSTPGGLQKRPNCSICNLR</sequence>
<dbReference type="HOGENOM" id="CLU_054218_3_0_1"/>